<organism evidence="8 9">
    <name type="scientific">Pseudoruegeria aquimaris</name>
    <dbReference type="NCBI Taxonomy" id="393663"/>
    <lineage>
        <taxon>Bacteria</taxon>
        <taxon>Pseudomonadati</taxon>
        <taxon>Pseudomonadota</taxon>
        <taxon>Alphaproteobacteria</taxon>
        <taxon>Rhodobacterales</taxon>
        <taxon>Roseobacteraceae</taxon>
        <taxon>Pseudoruegeria</taxon>
    </lineage>
</organism>
<reference evidence="8 9" key="1">
    <citation type="submission" date="2017-03" db="EMBL/GenBank/DDBJ databases">
        <authorList>
            <person name="Afonso C.L."/>
            <person name="Miller P.J."/>
            <person name="Scott M.A."/>
            <person name="Spackman E."/>
            <person name="Goraichik I."/>
            <person name="Dimitrov K.M."/>
            <person name="Suarez D.L."/>
            <person name="Swayne D.E."/>
        </authorList>
    </citation>
    <scope>NUCLEOTIDE SEQUENCE [LARGE SCALE GENOMIC DNA]</scope>
    <source>
        <strain evidence="8 9">CECT 7680</strain>
    </source>
</reference>
<evidence type="ECO:0000256" key="4">
    <source>
        <dbReference type="ARBA" id="ARBA00022729"/>
    </source>
</evidence>
<accession>A0A1Y5TEC4</accession>
<dbReference type="PIRSF" id="PIRSF004846">
    <property type="entry name" value="ModA"/>
    <property type="match status" value="1"/>
</dbReference>
<dbReference type="SUPFAM" id="SSF53850">
    <property type="entry name" value="Periplasmic binding protein-like II"/>
    <property type="match status" value="1"/>
</dbReference>
<dbReference type="AlphaFoldDB" id="A0A1Y5TEC4"/>
<keyword evidence="4 7" id="KW-0732">Signal</keyword>
<keyword evidence="9" id="KW-1185">Reference proteome</keyword>
<evidence type="ECO:0000256" key="1">
    <source>
        <dbReference type="ARBA" id="ARBA00009175"/>
    </source>
</evidence>
<evidence type="ECO:0000256" key="6">
    <source>
        <dbReference type="PIRSR" id="PIRSR004846-1"/>
    </source>
</evidence>
<dbReference type="GO" id="GO:0030288">
    <property type="term" value="C:outer membrane-bounded periplasmic space"/>
    <property type="evidence" value="ECO:0007669"/>
    <property type="project" value="TreeGrafter"/>
</dbReference>
<feature type="binding site" evidence="6">
    <location>
        <position position="180"/>
    </location>
    <ligand>
        <name>molybdate</name>
        <dbReference type="ChEBI" id="CHEBI:36264"/>
    </ligand>
</feature>
<evidence type="ECO:0000256" key="5">
    <source>
        <dbReference type="ARBA" id="ARBA00062515"/>
    </source>
</evidence>
<dbReference type="EMBL" id="FWFQ01000031">
    <property type="protein sequence ID" value="SLN61901.1"/>
    <property type="molecule type" value="Genomic_DNA"/>
</dbReference>
<evidence type="ECO:0000256" key="3">
    <source>
        <dbReference type="ARBA" id="ARBA00022723"/>
    </source>
</evidence>
<feature type="chain" id="PRO_5012848194" evidence="7">
    <location>
        <begin position="18"/>
        <end position="245"/>
    </location>
</feature>
<dbReference type="GO" id="GO:0046872">
    <property type="term" value="F:metal ion binding"/>
    <property type="evidence" value="ECO:0007669"/>
    <property type="project" value="UniProtKB-KW"/>
</dbReference>
<evidence type="ECO:0000313" key="9">
    <source>
        <dbReference type="Proteomes" id="UP000193409"/>
    </source>
</evidence>
<dbReference type="PANTHER" id="PTHR30632:SF17">
    <property type="entry name" value="MOLYBDATE-BINDING PROTEIN MODA"/>
    <property type="match status" value="1"/>
</dbReference>
<dbReference type="Proteomes" id="UP000193409">
    <property type="component" value="Unassembled WGS sequence"/>
</dbReference>
<dbReference type="FunFam" id="3.40.190.10:FF:000035">
    <property type="entry name" value="Molybdate ABC transporter substrate-binding protein"/>
    <property type="match status" value="1"/>
</dbReference>
<feature type="binding site" evidence="6">
    <location>
        <position position="162"/>
    </location>
    <ligand>
        <name>molybdate</name>
        <dbReference type="ChEBI" id="CHEBI:36264"/>
    </ligand>
</feature>
<name>A0A1Y5TEC4_9RHOB</name>
<evidence type="ECO:0000256" key="7">
    <source>
        <dbReference type="SAM" id="SignalP"/>
    </source>
</evidence>
<dbReference type="InterPro" id="IPR050682">
    <property type="entry name" value="ModA/WtpA"/>
</dbReference>
<feature type="signal peptide" evidence="7">
    <location>
        <begin position="1"/>
        <end position="17"/>
    </location>
</feature>
<feature type="binding site" evidence="6">
    <location>
        <position position="28"/>
    </location>
    <ligand>
        <name>molybdate</name>
        <dbReference type="ChEBI" id="CHEBI:36264"/>
    </ligand>
</feature>
<dbReference type="PANTHER" id="PTHR30632">
    <property type="entry name" value="MOLYBDATE-BINDING PERIPLASMIC PROTEIN"/>
    <property type="match status" value="1"/>
</dbReference>
<dbReference type="Pfam" id="PF13531">
    <property type="entry name" value="SBP_bac_11"/>
    <property type="match status" value="1"/>
</dbReference>
<comment type="subunit">
    <text evidence="5">The complex is composed of two ATP-binding proteins (ModC), two transmembrane proteins (ModB) and a solute-binding protein (ModA).</text>
</comment>
<dbReference type="GO" id="GO:0015689">
    <property type="term" value="P:molybdate ion transport"/>
    <property type="evidence" value="ECO:0007669"/>
    <property type="project" value="InterPro"/>
</dbReference>
<dbReference type="InterPro" id="IPR005950">
    <property type="entry name" value="ModA"/>
</dbReference>
<evidence type="ECO:0000313" key="8">
    <source>
        <dbReference type="EMBL" id="SLN61901.1"/>
    </source>
</evidence>
<dbReference type="OrthoDB" id="9785015at2"/>
<evidence type="ECO:0000256" key="2">
    <source>
        <dbReference type="ARBA" id="ARBA00022505"/>
    </source>
</evidence>
<proteinExistence type="inferred from homology"/>
<gene>
    <name evidence="8" type="primary">modA</name>
    <name evidence="8" type="ORF">PSA7680_03266</name>
</gene>
<dbReference type="GO" id="GO:1901359">
    <property type="term" value="F:tungstate binding"/>
    <property type="evidence" value="ECO:0007669"/>
    <property type="project" value="UniProtKB-ARBA"/>
</dbReference>
<protein>
    <submittedName>
        <fullName evidence="8">Molybdate-binding periplasmic protein</fullName>
    </submittedName>
</protein>
<dbReference type="Gene3D" id="3.40.190.10">
    <property type="entry name" value="Periplasmic binding protein-like II"/>
    <property type="match status" value="2"/>
</dbReference>
<sequence>MALSVLAIALAMAGSGAAEPIRVFAAASLRDVLDEAAHRWAARAGTEVVPVYAGSGTLARQIAAGAPADLFISANTAWSDWVLGKLNKPAPVRSIAGNRLVIVVLAPGGNTGEESITPALFGPRIAMGLVEAVPAGIYGKQALEALGLWQELAPRVVQADNVRGALAFVAAGAASSGIVYQSDAAAESRVAVAARFPETSHERIVYPAVLLEPDRAGPFLEFLSSSEGQALFASFGFLPVQAGSG</sequence>
<dbReference type="NCBIfam" id="TIGR01256">
    <property type="entry name" value="modA"/>
    <property type="match status" value="1"/>
</dbReference>
<keyword evidence="3 6" id="KW-0479">Metal-binding</keyword>
<dbReference type="GO" id="GO:0030973">
    <property type="term" value="F:molybdate ion binding"/>
    <property type="evidence" value="ECO:0007669"/>
    <property type="project" value="TreeGrafter"/>
</dbReference>
<keyword evidence="2 6" id="KW-0500">Molybdenum</keyword>
<feature type="binding site" evidence="6">
    <location>
        <position position="55"/>
    </location>
    <ligand>
        <name>molybdate</name>
        <dbReference type="ChEBI" id="CHEBI:36264"/>
    </ligand>
</feature>
<feature type="binding site" evidence="6">
    <location>
        <position position="135"/>
    </location>
    <ligand>
        <name>molybdate</name>
        <dbReference type="ChEBI" id="CHEBI:36264"/>
    </ligand>
</feature>
<comment type="similarity">
    <text evidence="1">Belongs to the bacterial solute-binding protein ModA family.</text>
</comment>